<organism evidence="6 7">
    <name type="scientific">Bordetella bronchiseptica 253</name>
    <dbReference type="NCBI Taxonomy" id="568707"/>
    <lineage>
        <taxon>Bacteria</taxon>
        <taxon>Pseudomonadati</taxon>
        <taxon>Pseudomonadota</taxon>
        <taxon>Betaproteobacteria</taxon>
        <taxon>Burkholderiales</taxon>
        <taxon>Alcaligenaceae</taxon>
        <taxon>Bordetella</taxon>
    </lineage>
</organism>
<dbReference type="Pfam" id="PF13377">
    <property type="entry name" value="Peripla_BP_3"/>
    <property type="match status" value="1"/>
</dbReference>
<dbReference type="OrthoDB" id="8770794at2"/>
<dbReference type="SUPFAM" id="SSF47413">
    <property type="entry name" value="lambda repressor-like DNA-binding domains"/>
    <property type="match status" value="1"/>
</dbReference>
<dbReference type="PANTHER" id="PTHR30146">
    <property type="entry name" value="LACI-RELATED TRANSCRIPTIONAL REPRESSOR"/>
    <property type="match status" value="1"/>
</dbReference>
<dbReference type="InterPro" id="IPR000843">
    <property type="entry name" value="HTH_LacI"/>
</dbReference>
<feature type="domain" description="HTH lacI-type" evidence="5">
    <location>
        <begin position="5"/>
        <end position="59"/>
    </location>
</feature>
<dbReference type="PROSITE" id="PS50932">
    <property type="entry name" value="HTH_LACI_2"/>
    <property type="match status" value="1"/>
</dbReference>
<dbReference type="PANTHER" id="PTHR30146:SF148">
    <property type="entry name" value="HTH-TYPE TRANSCRIPTIONAL REPRESSOR PURR-RELATED"/>
    <property type="match status" value="1"/>
</dbReference>
<dbReference type="GO" id="GO:0000976">
    <property type="term" value="F:transcription cis-regulatory region binding"/>
    <property type="evidence" value="ECO:0007669"/>
    <property type="project" value="TreeGrafter"/>
</dbReference>
<evidence type="ECO:0000256" key="4">
    <source>
        <dbReference type="ARBA" id="ARBA00023163"/>
    </source>
</evidence>
<protein>
    <submittedName>
        <fullName evidence="6">LacI family regulatory protein</fullName>
    </submittedName>
</protein>
<sequence>MTKRVSVREVAHAAGVAISTVSRVLNGSGYASPDVRLRVQQAVARLGYEPDYTARHLRTGHSRTIGCLLPSIANPFVAQLLSEVERLAQAAGYSLLVGSSEQRSRDKELVAFFENRRLEGIIALPAHEYDPIAASPFAATKLPTVIMDRDMGPGFDAVLIDHEPGMRQVMDYLLSLGHQRIALFAIGSQVRPGRLKLRSYRAALEAAGLPFDDRLVYLTDSSLESARQPMQRMLGLDAPPTAIVAVGTQLLSGAVHVVREAGMDIPRDMSVVAIGTMQTLELMYPPVTALRYNFQDSARAVVQLILERIERTAPPQARTVVIPSDLILGSSCGPAPAR</sequence>
<dbReference type="AlphaFoldDB" id="A0A0C6P5M3"/>
<dbReference type="InterPro" id="IPR028082">
    <property type="entry name" value="Peripla_BP_I"/>
</dbReference>
<dbReference type="GeneID" id="93202292"/>
<evidence type="ECO:0000256" key="2">
    <source>
        <dbReference type="ARBA" id="ARBA00023015"/>
    </source>
</evidence>
<evidence type="ECO:0000256" key="3">
    <source>
        <dbReference type="ARBA" id="ARBA00023125"/>
    </source>
</evidence>
<name>A0A0C6P5M3_BORBO</name>
<evidence type="ECO:0000256" key="1">
    <source>
        <dbReference type="ARBA" id="ARBA00022491"/>
    </source>
</evidence>
<gene>
    <name evidence="6" type="ORF">BN112_2873</name>
</gene>
<dbReference type="SUPFAM" id="SSF53822">
    <property type="entry name" value="Periplasmic binding protein-like I"/>
    <property type="match status" value="1"/>
</dbReference>
<dbReference type="Gene3D" id="1.10.260.40">
    <property type="entry name" value="lambda repressor-like DNA-binding domains"/>
    <property type="match status" value="1"/>
</dbReference>
<dbReference type="KEGG" id="bbh:BN112_2873"/>
<evidence type="ECO:0000313" key="7">
    <source>
        <dbReference type="Proteomes" id="UP000007564"/>
    </source>
</evidence>
<keyword evidence="2" id="KW-0805">Transcription regulation</keyword>
<dbReference type="SMART" id="SM00354">
    <property type="entry name" value="HTH_LACI"/>
    <property type="match status" value="1"/>
</dbReference>
<dbReference type="RefSeq" id="WP_003807890.1">
    <property type="nucleotide sequence ID" value="NC_019382.1"/>
</dbReference>
<keyword evidence="3" id="KW-0238">DNA-binding</keyword>
<dbReference type="EMBL" id="HE965806">
    <property type="protein sequence ID" value="CCJ54790.1"/>
    <property type="molecule type" value="Genomic_DNA"/>
</dbReference>
<evidence type="ECO:0000313" key="6">
    <source>
        <dbReference type="EMBL" id="CCJ54790.1"/>
    </source>
</evidence>
<dbReference type="Pfam" id="PF00356">
    <property type="entry name" value="LacI"/>
    <property type="match status" value="1"/>
</dbReference>
<evidence type="ECO:0000259" key="5">
    <source>
        <dbReference type="PROSITE" id="PS50932"/>
    </source>
</evidence>
<dbReference type="CDD" id="cd01392">
    <property type="entry name" value="HTH_LacI"/>
    <property type="match status" value="1"/>
</dbReference>
<keyword evidence="1" id="KW-0678">Repressor</keyword>
<dbReference type="Gene3D" id="3.40.50.2300">
    <property type="match status" value="2"/>
</dbReference>
<reference evidence="6 7" key="1">
    <citation type="journal article" date="2012" name="BMC Genomics">
        <title>Comparative genomics of the classical Bordetella subspecies: the evolution and exchange of virulence-associated diversity amongst closely related pathogens.</title>
        <authorList>
            <person name="Park J."/>
            <person name="Zhang Y."/>
            <person name="Buboltz A.M."/>
            <person name="Zhang X."/>
            <person name="Schuster S.C."/>
            <person name="Ahuja U."/>
            <person name="Liu M."/>
            <person name="Miller J.F."/>
            <person name="Sebaihia M."/>
            <person name="Bentley S.D."/>
            <person name="Parkhill J."/>
            <person name="Harvill E.T."/>
        </authorList>
    </citation>
    <scope>NUCLEOTIDE SEQUENCE [LARGE SCALE GENOMIC DNA]</scope>
    <source>
        <strain evidence="6 7">253</strain>
    </source>
</reference>
<dbReference type="InterPro" id="IPR010982">
    <property type="entry name" value="Lambda_DNA-bd_dom_sf"/>
</dbReference>
<proteinExistence type="predicted"/>
<keyword evidence="4" id="KW-0804">Transcription</keyword>
<dbReference type="InterPro" id="IPR046335">
    <property type="entry name" value="LacI/GalR-like_sensor"/>
</dbReference>
<accession>A0A0C6P5M3</accession>
<dbReference type="HOGENOM" id="CLU_037628_6_1_4"/>
<dbReference type="GO" id="GO:0003700">
    <property type="term" value="F:DNA-binding transcription factor activity"/>
    <property type="evidence" value="ECO:0007669"/>
    <property type="project" value="TreeGrafter"/>
</dbReference>
<dbReference type="Proteomes" id="UP000007564">
    <property type="component" value="Chromosome"/>
</dbReference>